<dbReference type="OrthoDB" id="10042652at2759"/>
<evidence type="ECO:0000256" key="8">
    <source>
        <dbReference type="SAM" id="Phobius"/>
    </source>
</evidence>
<evidence type="ECO:0000256" key="7">
    <source>
        <dbReference type="SAM" id="MobiDB-lite"/>
    </source>
</evidence>
<keyword evidence="6" id="KW-0325">Glycoprotein</keyword>
<evidence type="ECO:0000256" key="3">
    <source>
        <dbReference type="ARBA" id="ARBA00022692"/>
    </source>
</evidence>
<evidence type="ECO:0000256" key="4">
    <source>
        <dbReference type="ARBA" id="ARBA00022989"/>
    </source>
</evidence>
<dbReference type="PANTHER" id="PTHR31158:SF1">
    <property type="entry name" value="DOXA1 FACTOR-RELATED"/>
    <property type="match status" value="1"/>
</dbReference>
<dbReference type="AlphaFoldDB" id="A0A834RBE7"/>
<reference evidence="11" key="1">
    <citation type="journal article" date="2020" name="PLoS Negl. Trop. Dis.">
        <title>High-quality nuclear genome for Sarcoptes scabiei-A critical resource for a neglected parasite.</title>
        <authorList>
            <person name="Korhonen P.K."/>
            <person name="Gasser R.B."/>
            <person name="Ma G."/>
            <person name="Wang T."/>
            <person name="Stroehlein A.J."/>
            <person name="Young N.D."/>
            <person name="Ang C.S."/>
            <person name="Fernando D.D."/>
            <person name="Lu H.C."/>
            <person name="Taylor S."/>
            <person name="Reynolds S.L."/>
            <person name="Mofiz E."/>
            <person name="Najaraj S.H."/>
            <person name="Gowda H."/>
            <person name="Madugundu A."/>
            <person name="Renuse S."/>
            <person name="Holt D."/>
            <person name="Pandey A."/>
            <person name="Papenfuss A.T."/>
            <person name="Fischer K."/>
        </authorList>
    </citation>
    <scope>NUCLEOTIDE SEQUENCE [LARGE SCALE GENOMIC DNA]</scope>
</reference>
<evidence type="ECO:0000256" key="5">
    <source>
        <dbReference type="ARBA" id="ARBA00023136"/>
    </source>
</evidence>
<evidence type="ECO:0000256" key="6">
    <source>
        <dbReference type="ARBA" id="ARBA00023180"/>
    </source>
</evidence>
<evidence type="ECO:0000256" key="2">
    <source>
        <dbReference type="ARBA" id="ARBA00009816"/>
    </source>
</evidence>
<feature type="transmembrane region" description="Helical" evidence="8">
    <location>
        <begin position="226"/>
        <end position="248"/>
    </location>
</feature>
<feature type="region of interest" description="Disordered" evidence="7">
    <location>
        <begin position="389"/>
        <end position="424"/>
    </location>
</feature>
<keyword evidence="3 8" id="KW-0812">Transmembrane</keyword>
<dbReference type="Proteomes" id="UP000070412">
    <property type="component" value="Unassembled WGS sequence"/>
</dbReference>
<evidence type="ECO:0000313" key="10">
    <source>
        <dbReference type="EnsemblMetazoa" id="KAF7493384.1"/>
    </source>
</evidence>
<keyword evidence="11" id="KW-1185">Reference proteome</keyword>
<evidence type="ECO:0000313" key="11">
    <source>
        <dbReference type="Proteomes" id="UP000070412"/>
    </source>
</evidence>
<gene>
    <name evidence="9" type="ORF">SSS_7969</name>
</gene>
<comment type="subcellular location">
    <subcellularLocation>
        <location evidence="1">Membrane</location>
        <topology evidence="1">Multi-pass membrane protein</topology>
    </subcellularLocation>
</comment>
<dbReference type="Pfam" id="PF10204">
    <property type="entry name" value="DuoxA"/>
    <property type="match status" value="1"/>
</dbReference>
<feature type="transmembrane region" description="Helical" evidence="8">
    <location>
        <begin position="65"/>
        <end position="87"/>
    </location>
</feature>
<keyword evidence="5 8" id="KW-0472">Membrane</keyword>
<keyword evidence="4 8" id="KW-1133">Transmembrane helix</keyword>
<comment type="similarity">
    <text evidence="2">Belongs to the DUOXA family.</text>
</comment>
<dbReference type="EnsemblMetazoa" id="SSS_7969s_mrna">
    <property type="protein sequence ID" value="KAF7493384.1"/>
    <property type="gene ID" value="SSS_7969"/>
</dbReference>
<dbReference type="GO" id="GO:0005789">
    <property type="term" value="C:endoplasmic reticulum membrane"/>
    <property type="evidence" value="ECO:0007669"/>
    <property type="project" value="InterPro"/>
</dbReference>
<evidence type="ECO:0000256" key="1">
    <source>
        <dbReference type="ARBA" id="ARBA00004141"/>
    </source>
</evidence>
<protein>
    <submittedName>
        <fullName evidence="9">Dual oxidase maturation factor 1</fullName>
    </submittedName>
</protein>
<proteinExistence type="inferred from homology"/>
<reference evidence="10" key="3">
    <citation type="submission" date="2022-06" db="UniProtKB">
        <authorList>
            <consortium name="EnsemblMetazoa"/>
        </authorList>
    </citation>
    <scope>IDENTIFICATION</scope>
</reference>
<sequence length="424" mass="49753">MLETIYSFLNGFIRNECYPTLYDRIDSNLWIDLTLFRLLAIFFAAFISLMIILPGFRSNKKIYVFIRWTTSLIILFLILFCNFMPYWEHGAIRTRMPYKFGRPKQINATLAIKIGLRGFNVTLVGDPIRQDSNEINHNEYFDWTWSQGKPVYNFNDGHLQKDYRKAQLRCLPYSILWIAETFTIDQEQIRIGRYYRQAGWLAHIFLWTAVPLFILANILFQTVIYYGSLFIIFTGLSLLSANLIIISLRSTIPFSLAFEDESLRTNYSYCFYLNLINGLVCVSIGFMTLIADLRWPDEIAEFFGNDVLQSYEDYFADPQEKFNEKANELQKNLSIDDGEVLLRKKPTNQEQTVNYRKITSGLRKRTLNDGFSTFQKSNLRKMIQSIRIDEEEIDENGDEDGERNPSSTIEMPVYENLERLKPKP</sequence>
<evidence type="ECO:0000313" key="9">
    <source>
        <dbReference type="EMBL" id="KAF7493384.1"/>
    </source>
</evidence>
<feature type="compositionally biased region" description="Acidic residues" evidence="7">
    <location>
        <begin position="389"/>
        <end position="401"/>
    </location>
</feature>
<reference evidence="9" key="2">
    <citation type="submission" date="2020-01" db="EMBL/GenBank/DDBJ databases">
        <authorList>
            <person name="Korhonen P.K.K."/>
            <person name="Guangxu M.G."/>
            <person name="Wang T.W."/>
            <person name="Stroehlein A.J.S."/>
            <person name="Young N.D."/>
            <person name="Ang C.-S.A."/>
            <person name="Fernando D.W.F."/>
            <person name="Lu H.L."/>
            <person name="Taylor S.T."/>
            <person name="Ehtesham M.E.M."/>
            <person name="Najaraj S.H.N."/>
            <person name="Harsha G.H.G."/>
            <person name="Madugundu A.M."/>
            <person name="Renuse S.R."/>
            <person name="Holt D.H."/>
            <person name="Pandey A.P."/>
            <person name="Papenfuss A.P."/>
            <person name="Gasser R.B.G."/>
            <person name="Fischer K.F."/>
        </authorList>
    </citation>
    <scope>NUCLEOTIDE SEQUENCE</scope>
    <source>
        <strain evidence="9">SSS_KF_BRIS2020</strain>
    </source>
</reference>
<feature type="transmembrane region" description="Helical" evidence="8">
    <location>
        <begin position="269"/>
        <end position="291"/>
    </location>
</feature>
<feature type="transmembrane region" description="Helical" evidence="8">
    <location>
        <begin position="200"/>
        <end position="220"/>
    </location>
</feature>
<organism evidence="9">
    <name type="scientific">Sarcoptes scabiei</name>
    <name type="common">Itch mite</name>
    <name type="synonym">Acarus scabiei</name>
    <dbReference type="NCBI Taxonomy" id="52283"/>
    <lineage>
        <taxon>Eukaryota</taxon>
        <taxon>Metazoa</taxon>
        <taxon>Ecdysozoa</taxon>
        <taxon>Arthropoda</taxon>
        <taxon>Chelicerata</taxon>
        <taxon>Arachnida</taxon>
        <taxon>Acari</taxon>
        <taxon>Acariformes</taxon>
        <taxon>Sarcoptiformes</taxon>
        <taxon>Astigmata</taxon>
        <taxon>Psoroptidia</taxon>
        <taxon>Sarcoptoidea</taxon>
        <taxon>Sarcoptidae</taxon>
        <taxon>Sarcoptinae</taxon>
        <taxon>Sarcoptes</taxon>
    </lineage>
</organism>
<dbReference type="InterPro" id="IPR018469">
    <property type="entry name" value="Dual_oxidase_maturation_fac"/>
</dbReference>
<dbReference type="GO" id="GO:0015031">
    <property type="term" value="P:protein transport"/>
    <property type="evidence" value="ECO:0007669"/>
    <property type="project" value="InterPro"/>
</dbReference>
<feature type="transmembrane region" description="Helical" evidence="8">
    <location>
        <begin position="34"/>
        <end position="53"/>
    </location>
</feature>
<name>A0A834RBE7_SARSC</name>
<dbReference type="EMBL" id="WVUK01000056">
    <property type="protein sequence ID" value="KAF7493384.1"/>
    <property type="molecule type" value="Genomic_DNA"/>
</dbReference>
<dbReference type="PANTHER" id="PTHR31158">
    <property type="entry name" value="DUAL OXIDASE 2"/>
    <property type="match status" value="1"/>
</dbReference>
<accession>A0A834RBE7</accession>